<proteinExistence type="predicted"/>
<dbReference type="SUPFAM" id="SSF50044">
    <property type="entry name" value="SH3-domain"/>
    <property type="match status" value="1"/>
</dbReference>
<dbReference type="InterPro" id="IPR036028">
    <property type="entry name" value="SH3-like_dom_sf"/>
</dbReference>
<comment type="caution">
    <text evidence="5">The sequence shown here is derived from an EMBL/GenBank/DDBJ whole genome shotgun (WGS) entry which is preliminary data.</text>
</comment>
<evidence type="ECO:0000256" key="1">
    <source>
        <dbReference type="ARBA" id="ARBA00022443"/>
    </source>
</evidence>
<reference evidence="5" key="1">
    <citation type="submission" date="2023-08" db="EMBL/GenBank/DDBJ databases">
        <title>Black Yeasts Isolated from many extreme environments.</title>
        <authorList>
            <person name="Coleine C."/>
            <person name="Stajich J.E."/>
            <person name="Selbmann L."/>
        </authorList>
    </citation>
    <scope>NUCLEOTIDE SEQUENCE</scope>
    <source>
        <strain evidence="5">CCFEE 5810</strain>
    </source>
</reference>
<name>A0AAN7ZV17_9PEZI</name>
<dbReference type="EMBL" id="JAVRQU010000004">
    <property type="protein sequence ID" value="KAK5703693.1"/>
    <property type="molecule type" value="Genomic_DNA"/>
</dbReference>
<evidence type="ECO:0000313" key="6">
    <source>
        <dbReference type="Proteomes" id="UP001310594"/>
    </source>
</evidence>
<evidence type="ECO:0000259" key="4">
    <source>
        <dbReference type="PROSITE" id="PS50002"/>
    </source>
</evidence>
<evidence type="ECO:0000313" key="5">
    <source>
        <dbReference type="EMBL" id="KAK5703693.1"/>
    </source>
</evidence>
<feature type="region of interest" description="Disordered" evidence="3">
    <location>
        <begin position="572"/>
        <end position="591"/>
    </location>
</feature>
<organism evidence="5 6">
    <name type="scientific">Elasticomyces elasticus</name>
    <dbReference type="NCBI Taxonomy" id="574655"/>
    <lineage>
        <taxon>Eukaryota</taxon>
        <taxon>Fungi</taxon>
        <taxon>Dikarya</taxon>
        <taxon>Ascomycota</taxon>
        <taxon>Pezizomycotina</taxon>
        <taxon>Dothideomycetes</taxon>
        <taxon>Dothideomycetidae</taxon>
        <taxon>Mycosphaerellales</taxon>
        <taxon>Teratosphaeriaceae</taxon>
        <taxon>Elasticomyces</taxon>
    </lineage>
</organism>
<sequence length="676" mass="74014">MRLLNILSLQLQEFEDWNKLPPYAIASHRWQPGEATYQDVQEQRNLNSPGHLKVLGFSELVSRLNSQRSTSRALGDLGLCWRLCINKEISAELFESVNSMFQWYGGATICYAYLADVSQSSSALLDMGQSDWFHRGWTLQELIAPRTVVLLASNWTVLGHKCAHSEQVCASVCSGFGSRLNARLCQITGIPPAIMDMTHVSQLRHIHVNEKLSWAKHRITTRPEDQAYCLLGLLDVFIAPIYGEGEHAWSRLMQAVGGKQALPSHAPKIRTDRNAPQIRYCGVRRGSVASRIGPKTNVRSFKPLKHTRSTPASRKYGRTARTIKAQAYASNGISADTSWHNAKSITPELGFSMVAPSKLTPTYTPFQVAQDARQERAAISNPGQRHGVKDFQDQLHAGPNKAWYSHRNPQKQPTVVAALPAKQPTSGCGDRGVEAELKVKALCDFTHFRPTEFASKTLAFKRGDIITVTNSTYNAWWWQGTLQGVSGILPKSHVEPLIKAATSPSWCLNDTPSVALKQEAPGPAPKADKTTSRLEQAICVQASQGGINASGFAAEELVVDYLSVNNAHGHDQKSAKQTVRQAGQVQSPPCGQISSPSSLVLMSMANSTTVAIPTIVLRALLRDKPCEAATLDEANLLASTAIDYIRCLMLGDPGACQPDKANRQTSGGHDTWDGNI</sequence>
<protein>
    <recommendedName>
        <fullName evidence="4">SH3 domain-containing protein</fullName>
    </recommendedName>
</protein>
<accession>A0AAN7ZV17</accession>
<dbReference type="SMART" id="SM00326">
    <property type="entry name" value="SH3"/>
    <property type="match status" value="1"/>
</dbReference>
<evidence type="ECO:0000256" key="3">
    <source>
        <dbReference type="SAM" id="MobiDB-lite"/>
    </source>
</evidence>
<gene>
    <name evidence="5" type="ORF">LTR97_002706</name>
</gene>
<dbReference type="Pfam" id="PF07653">
    <property type="entry name" value="SH3_2"/>
    <property type="match status" value="1"/>
</dbReference>
<feature type="compositionally biased region" description="Polar residues" evidence="3">
    <location>
        <begin position="575"/>
        <end position="591"/>
    </location>
</feature>
<dbReference type="InterPro" id="IPR001452">
    <property type="entry name" value="SH3_domain"/>
</dbReference>
<dbReference type="Proteomes" id="UP001310594">
    <property type="component" value="Unassembled WGS sequence"/>
</dbReference>
<dbReference type="PANTHER" id="PTHR10622:SF10">
    <property type="entry name" value="HET DOMAIN-CONTAINING PROTEIN"/>
    <property type="match status" value="1"/>
</dbReference>
<evidence type="ECO:0000256" key="2">
    <source>
        <dbReference type="PROSITE-ProRule" id="PRU00192"/>
    </source>
</evidence>
<feature type="domain" description="SH3" evidence="4">
    <location>
        <begin position="434"/>
        <end position="499"/>
    </location>
</feature>
<dbReference type="PANTHER" id="PTHR10622">
    <property type="entry name" value="HET DOMAIN-CONTAINING PROTEIN"/>
    <property type="match status" value="1"/>
</dbReference>
<dbReference type="PROSITE" id="PS50002">
    <property type="entry name" value="SH3"/>
    <property type="match status" value="1"/>
</dbReference>
<keyword evidence="1 2" id="KW-0728">SH3 domain</keyword>
<dbReference type="AlphaFoldDB" id="A0AAN7ZV17"/>
<dbReference type="Gene3D" id="2.30.30.40">
    <property type="entry name" value="SH3 Domains"/>
    <property type="match status" value="1"/>
</dbReference>